<feature type="transmembrane region" description="Helical" evidence="1">
    <location>
        <begin position="44"/>
        <end position="69"/>
    </location>
</feature>
<evidence type="ECO:0000313" key="2">
    <source>
        <dbReference type="EMBL" id="XBX76855.1"/>
    </source>
</evidence>
<organism evidence="2">
    <name type="scientific">Microbacterium sp. A8/3-1</name>
    <dbReference type="NCBI Taxonomy" id="3160749"/>
    <lineage>
        <taxon>Bacteria</taxon>
        <taxon>Bacillati</taxon>
        <taxon>Actinomycetota</taxon>
        <taxon>Actinomycetes</taxon>
        <taxon>Micrococcales</taxon>
        <taxon>Microbacteriaceae</taxon>
        <taxon>Microbacterium</taxon>
    </lineage>
</organism>
<reference evidence="2" key="1">
    <citation type="submission" date="2024-06" db="EMBL/GenBank/DDBJ databases">
        <title>Draft genome sequence of Microbacterium sp. strain A8/3-1, isolated from Oxytropis tragacanthoides Fisch. ex DC. Root nodules in the Altai region of Russia.</title>
        <authorList>
            <person name="Sazanova A."/>
            <person name="Guro P."/>
            <person name="Kuznetsova I."/>
            <person name="Belimov A."/>
            <person name="Safronova V."/>
        </authorList>
    </citation>
    <scope>NUCLEOTIDE SEQUENCE</scope>
    <source>
        <strain evidence="2">A8/3-1</strain>
    </source>
</reference>
<dbReference type="AlphaFoldDB" id="A0AAU7VRU4"/>
<gene>
    <name evidence="2" type="ORF">ABS642_13135</name>
</gene>
<protein>
    <submittedName>
        <fullName evidence="2">DUF2975 domain-containing protein</fullName>
    </submittedName>
</protein>
<dbReference type="RefSeq" id="WP_350350429.1">
    <property type="nucleotide sequence ID" value="NZ_CP158357.1"/>
</dbReference>
<feature type="transmembrane region" description="Helical" evidence="1">
    <location>
        <begin position="111"/>
        <end position="135"/>
    </location>
</feature>
<keyword evidence="1" id="KW-0812">Transmembrane</keyword>
<dbReference type="InterPro" id="IPR021354">
    <property type="entry name" value="DUF2975"/>
</dbReference>
<dbReference type="EMBL" id="CP158357">
    <property type="protein sequence ID" value="XBX76855.1"/>
    <property type="molecule type" value="Genomic_DNA"/>
</dbReference>
<feature type="transmembrane region" description="Helical" evidence="1">
    <location>
        <begin position="7"/>
        <end position="32"/>
    </location>
</feature>
<keyword evidence="1" id="KW-0472">Membrane</keyword>
<proteinExistence type="predicted"/>
<dbReference type="Pfam" id="PF11188">
    <property type="entry name" value="DUF2975"/>
    <property type="match status" value="1"/>
</dbReference>
<name>A0AAU7VRU4_9MICO</name>
<keyword evidence="1" id="KW-1133">Transmembrane helix</keyword>
<accession>A0AAU7VRU4</accession>
<evidence type="ECO:0000256" key="1">
    <source>
        <dbReference type="SAM" id="Phobius"/>
    </source>
</evidence>
<feature type="transmembrane region" description="Helical" evidence="1">
    <location>
        <begin position="81"/>
        <end position="105"/>
    </location>
</feature>
<sequence length="162" mass="16764">MRKATIVVLQVVIAIALVGSVAVQALIAPLLWLDLGEGELLGRIFLVGVVVLGVGTLQVFGICVWLLLNRVRRGSIFSESSFLYVDVIIAAILVAAILALALAIALAPGDAAPGVVGLICGASLVLGGMALLVVVMKALLRQAIASETEAQSLRSELDNEVI</sequence>